<gene>
    <name evidence="1" type="ORF">M419DRAFT_118000</name>
</gene>
<name>A0A024SGH6_HYPJR</name>
<protein>
    <submittedName>
        <fullName evidence="1">Uncharacterized protein</fullName>
    </submittedName>
</protein>
<dbReference type="EMBL" id="KI911141">
    <property type="protein sequence ID" value="ETS04665.1"/>
    <property type="molecule type" value="Genomic_DNA"/>
</dbReference>
<dbReference type="HOGENOM" id="CLU_2677960_0_0_1"/>
<accession>A0A024SGH6</accession>
<evidence type="ECO:0000313" key="2">
    <source>
        <dbReference type="Proteomes" id="UP000024376"/>
    </source>
</evidence>
<dbReference type="Proteomes" id="UP000024376">
    <property type="component" value="Unassembled WGS sequence"/>
</dbReference>
<dbReference type="AlphaFoldDB" id="A0A024SGH6"/>
<feature type="non-terminal residue" evidence="1">
    <location>
        <position position="76"/>
    </location>
</feature>
<reference evidence="2" key="1">
    <citation type="journal article" date="2013" name="Ind. Biotechnol.">
        <title>Comparative genomics analysis of Trichoderma reesei strains.</title>
        <authorList>
            <person name="Koike H."/>
            <person name="Aerts A."/>
            <person name="LaButti K."/>
            <person name="Grigoriev I.V."/>
            <person name="Baker S.E."/>
        </authorList>
    </citation>
    <scope>NUCLEOTIDE SEQUENCE [LARGE SCALE GENOMIC DNA]</scope>
    <source>
        <strain evidence="2">ATCC 56765 / BCRC 32924 / NRRL 11460 / Rut C-30</strain>
    </source>
</reference>
<organism evidence="1 2">
    <name type="scientific">Hypocrea jecorina (strain ATCC 56765 / BCRC 32924 / NRRL 11460 / Rut C-30)</name>
    <name type="common">Trichoderma reesei</name>
    <dbReference type="NCBI Taxonomy" id="1344414"/>
    <lineage>
        <taxon>Eukaryota</taxon>
        <taxon>Fungi</taxon>
        <taxon>Dikarya</taxon>
        <taxon>Ascomycota</taxon>
        <taxon>Pezizomycotina</taxon>
        <taxon>Sordariomycetes</taxon>
        <taxon>Hypocreomycetidae</taxon>
        <taxon>Hypocreales</taxon>
        <taxon>Hypocreaceae</taxon>
        <taxon>Trichoderma</taxon>
    </lineage>
</organism>
<proteinExistence type="predicted"/>
<feature type="non-terminal residue" evidence="1">
    <location>
        <position position="1"/>
    </location>
</feature>
<dbReference type="KEGG" id="trr:M419DRAFT_118000"/>
<evidence type="ECO:0000313" key="1">
    <source>
        <dbReference type="EMBL" id="ETS04665.1"/>
    </source>
</evidence>
<sequence>PPGKLLDYRARAHCSPASFFTSIASLQYLQHINQSRRQRTGSPTSAKQVRRCLLDRRPHRRLDYAQQALARDMVAS</sequence>